<organism evidence="5 6">
    <name type="scientific">Alligator sinensis</name>
    <name type="common">Chinese alligator</name>
    <dbReference type="NCBI Taxonomy" id="38654"/>
    <lineage>
        <taxon>Eukaryota</taxon>
        <taxon>Metazoa</taxon>
        <taxon>Chordata</taxon>
        <taxon>Craniata</taxon>
        <taxon>Vertebrata</taxon>
        <taxon>Euteleostomi</taxon>
        <taxon>Archelosauria</taxon>
        <taxon>Archosauria</taxon>
        <taxon>Crocodylia</taxon>
        <taxon>Alligatoridae</taxon>
        <taxon>Alligatorinae</taxon>
        <taxon>Alligator</taxon>
    </lineage>
</organism>
<dbReference type="GO" id="GO:0034976">
    <property type="term" value="P:response to endoplasmic reticulum stress"/>
    <property type="evidence" value="ECO:0007669"/>
    <property type="project" value="TreeGrafter"/>
</dbReference>
<dbReference type="RefSeq" id="XP_025061246.1">
    <property type="nucleotide sequence ID" value="XM_025205461.1"/>
</dbReference>
<dbReference type="InterPro" id="IPR019512">
    <property type="entry name" value="Prot_Pase1_reg-su15B_N"/>
</dbReference>
<evidence type="ECO:0000256" key="1">
    <source>
        <dbReference type="ARBA" id="ARBA00010161"/>
    </source>
</evidence>
<evidence type="ECO:0000259" key="3">
    <source>
        <dbReference type="Pfam" id="PF10472"/>
    </source>
</evidence>
<comment type="similarity">
    <text evidence="1">Belongs to the PPP1R15 family.</text>
</comment>
<evidence type="ECO:0000256" key="2">
    <source>
        <dbReference type="SAM" id="MobiDB-lite"/>
    </source>
</evidence>
<feature type="compositionally biased region" description="Basic and acidic residues" evidence="2">
    <location>
        <begin position="60"/>
        <end position="73"/>
    </location>
</feature>
<proteinExistence type="inferred from homology"/>
<dbReference type="Pfam" id="PF10488">
    <property type="entry name" value="PP1c_bdg"/>
    <property type="match status" value="1"/>
</dbReference>
<feature type="compositionally biased region" description="Acidic residues" evidence="2">
    <location>
        <begin position="137"/>
        <end position="154"/>
    </location>
</feature>
<feature type="region of interest" description="Disordered" evidence="2">
    <location>
        <begin position="57"/>
        <end position="236"/>
    </location>
</feature>
<dbReference type="Proteomes" id="UP000189705">
    <property type="component" value="Unplaced"/>
</dbReference>
<feature type="compositionally biased region" description="Polar residues" evidence="2">
    <location>
        <begin position="97"/>
        <end position="107"/>
    </location>
</feature>
<dbReference type="GeneID" id="102386926"/>
<dbReference type="CTD" id="84919"/>
<gene>
    <name evidence="6" type="primary">PPP1R15B</name>
</gene>
<dbReference type="PANTHER" id="PTHR16489:SF11">
    <property type="entry name" value="PROTEIN PHOSPHATASE 1 REGULATORY SUBUNIT 15B"/>
    <property type="match status" value="1"/>
</dbReference>
<dbReference type="GO" id="GO:0000164">
    <property type="term" value="C:protein phosphatase type 1 complex"/>
    <property type="evidence" value="ECO:0007669"/>
    <property type="project" value="TreeGrafter"/>
</dbReference>
<feature type="non-terminal residue" evidence="6">
    <location>
        <position position="1"/>
    </location>
</feature>
<dbReference type="GO" id="GO:0019888">
    <property type="term" value="F:protein phosphatase regulator activity"/>
    <property type="evidence" value="ECO:0007669"/>
    <property type="project" value="TreeGrafter"/>
</dbReference>
<name>A0A3Q0GNA1_ALLSI</name>
<dbReference type="Pfam" id="PF10472">
    <property type="entry name" value="CReP_N"/>
    <property type="match status" value="1"/>
</dbReference>
<dbReference type="AlphaFoldDB" id="A0A3Q0GNA1"/>
<dbReference type="GO" id="GO:0005783">
    <property type="term" value="C:endoplasmic reticulum"/>
    <property type="evidence" value="ECO:0007669"/>
    <property type="project" value="TreeGrafter"/>
</dbReference>
<dbReference type="InParanoid" id="A0A3Q0GNA1"/>
<evidence type="ECO:0000313" key="5">
    <source>
        <dbReference type="Proteomes" id="UP000189705"/>
    </source>
</evidence>
<dbReference type="KEGG" id="asn:102386926"/>
<keyword evidence="5" id="KW-1185">Reference proteome</keyword>
<feature type="domain" description="Protein phosphatase 1 regulatory subunit 15B N-terminal" evidence="3">
    <location>
        <begin position="18"/>
        <end position="73"/>
    </location>
</feature>
<dbReference type="GO" id="GO:0051246">
    <property type="term" value="P:regulation of protein metabolic process"/>
    <property type="evidence" value="ECO:0007669"/>
    <property type="project" value="UniProtKB-ARBA"/>
</dbReference>
<dbReference type="PANTHER" id="PTHR16489">
    <property type="entry name" value="GH11727P"/>
    <property type="match status" value="1"/>
</dbReference>
<sequence length="399" mass="43917">ALALGLVSYAVGPARDWSHLPQPLRAELPLGPQRCDELPEIQYVRSKRLEFLQQQQSLPEPDHGYHSLEEELSRGSCPEEPGGKGPEASHGTGGTAGESSPLQTGGETISEEEDEPVSARPACTNKLIDYILGGTGSEDEGEEEEDWDEDDGFDSEGLLSDSDAGGESSPLWDSFYSLDPYDPQNFTATFQTPVNGLGGDSSGESEGEEEEDASWAGSCSDSPGLGSGEEDEWERSTVDEAENLKLWNAFCNSDDPYNPFNFKAAFQTTAKKGKRDLIGVVGLGLLSSESSSLLTCQVQLVEKQSSVVTDLGQRGTLSGKRHTHTKKKKVTFLDEVTEYYVSSEEDRKGPWEEFARDGCRFQKRIQETEDAIGYCLTVEHRQKIFNLLQETYSRRPELF</sequence>
<feature type="compositionally biased region" description="Acidic residues" evidence="2">
    <location>
        <begin position="203"/>
        <end position="213"/>
    </location>
</feature>
<evidence type="ECO:0000313" key="6">
    <source>
        <dbReference type="RefSeq" id="XP_025061246.1"/>
    </source>
</evidence>
<accession>A0A3Q0GNA1</accession>
<feature type="domain" description="Protein phosphatase 1 regulatory subunit 15A/B C-terminal" evidence="4">
    <location>
        <begin position="167"/>
        <end position="388"/>
    </location>
</feature>
<dbReference type="InterPro" id="IPR051254">
    <property type="entry name" value="PPP1R15"/>
</dbReference>
<dbReference type="InterPro" id="IPR019523">
    <property type="entry name" value="Prot_Pase1_reg-su15A/B_C"/>
</dbReference>
<reference evidence="6" key="1">
    <citation type="submission" date="2025-08" db="UniProtKB">
        <authorList>
            <consortium name="RefSeq"/>
        </authorList>
    </citation>
    <scope>IDENTIFICATION</scope>
</reference>
<protein>
    <submittedName>
        <fullName evidence="6">Protein phosphatase 1 regulatory subunit 15B</fullName>
    </submittedName>
</protein>
<evidence type="ECO:0000259" key="4">
    <source>
        <dbReference type="Pfam" id="PF10488"/>
    </source>
</evidence>
<feature type="compositionally biased region" description="Polar residues" evidence="2">
    <location>
        <begin position="184"/>
        <end position="194"/>
    </location>
</feature>